<dbReference type="PANTHER" id="PTHR30572">
    <property type="entry name" value="MEMBRANE COMPONENT OF TRANSPORTER-RELATED"/>
    <property type="match status" value="1"/>
</dbReference>
<gene>
    <name evidence="2" type="ORF">Uis1B_0335</name>
</gene>
<evidence type="ECO:0000313" key="2">
    <source>
        <dbReference type="EMBL" id="PLS31797.1"/>
    </source>
</evidence>
<keyword evidence="1" id="KW-0812">Transmembrane</keyword>
<dbReference type="InterPro" id="IPR050250">
    <property type="entry name" value="Macrolide_Exporter_MacB"/>
</dbReference>
<keyword evidence="1" id="KW-1133">Transmembrane helix</keyword>
<protein>
    <submittedName>
        <fullName evidence="2">Peptide ABC transporter permease</fullName>
    </submittedName>
</protein>
<sequence length="436" mass="46845">MFVLKNAWSAMWRRWWRTLLLMLLALAVSFGSMIGLSVLKAETTATTTDYDKLTPAVTFRPDRETITEVKGKGDAGKVDWTKYRLSWNQYSEYVQKSGVQLTNAYYGETATVRLDRLKKTTNASDGADSITGKLADDTFAITGFSDENAAQDGLNGKYTIVDGEDLSYDENGAGQALVSEAFAKANDLKVGSTFTATNPSKTSTRQNLKVTGIYRNTGNVTERRTGLDPENTIYTNYYTMTVLGLSTTDQSGTSTNLDVAMILQSPSDYDKFVKAVRKAKLSNDYVIGSTTLDDYNAKVAPLKSLAAKIRPGLIVLAVAGAALAVLLLILGMRGRLEEVGFLTAIGVGRGGIANQFSLEALFPLLVGWAIGVAAAAFSVGPVSNWLTAGANASVDAGMIWTMVWIGIGVLVANAVICTIWVASIKTTTMLGSRMEA</sequence>
<dbReference type="AlphaFoldDB" id="A0A2N5JC54"/>
<evidence type="ECO:0000313" key="3">
    <source>
        <dbReference type="Proteomes" id="UP000235050"/>
    </source>
</evidence>
<comment type="caution">
    <text evidence="2">The sequence shown here is derived from an EMBL/GenBank/DDBJ whole genome shotgun (WGS) entry which is preliminary data.</text>
</comment>
<feature type="transmembrane region" description="Helical" evidence="1">
    <location>
        <begin position="399"/>
        <end position="424"/>
    </location>
</feature>
<feature type="transmembrane region" description="Helical" evidence="1">
    <location>
        <begin position="360"/>
        <end position="379"/>
    </location>
</feature>
<dbReference type="GO" id="GO:0022857">
    <property type="term" value="F:transmembrane transporter activity"/>
    <property type="evidence" value="ECO:0007669"/>
    <property type="project" value="TreeGrafter"/>
</dbReference>
<reference evidence="2 3" key="1">
    <citation type="submission" date="2017-07" db="EMBL/GenBank/DDBJ databases">
        <title>Bifidobacterium novel species.</title>
        <authorList>
            <person name="Lugli G.A."/>
            <person name="Milani C."/>
            <person name="Duranti S."/>
            <person name="Mangifesta M."/>
        </authorList>
    </citation>
    <scope>NUCLEOTIDE SEQUENCE [LARGE SCALE GENOMIC DNA]</scope>
    <source>
        <strain evidence="3">Uis1B</strain>
    </source>
</reference>
<evidence type="ECO:0000256" key="1">
    <source>
        <dbReference type="SAM" id="Phobius"/>
    </source>
</evidence>
<accession>A0A2N5JC54</accession>
<dbReference type="Proteomes" id="UP000235050">
    <property type="component" value="Unassembled WGS sequence"/>
</dbReference>
<dbReference type="EMBL" id="NMWU01000005">
    <property type="protein sequence ID" value="PLS31797.1"/>
    <property type="molecule type" value="Genomic_DNA"/>
</dbReference>
<proteinExistence type="predicted"/>
<dbReference type="GO" id="GO:0005886">
    <property type="term" value="C:plasma membrane"/>
    <property type="evidence" value="ECO:0007669"/>
    <property type="project" value="TreeGrafter"/>
</dbReference>
<keyword evidence="1" id="KW-0472">Membrane</keyword>
<keyword evidence="3" id="KW-1185">Reference proteome</keyword>
<organism evidence="2 3">
    <name type="scientific">Bifidobacterium margollesii</name>
    <dbReference type="NCBI Taxonomy" id="2020964"/>
    <lineage>
        <taxon>Bacteria</taxon>
        <taxon>Bacillati</taxon>
        <taxon>Actinomycetota</taxon>
        <taxon>Actinomycetes</taxon>
        <taxon>Bifidobacteriales</taxon>
        <taxon>Bifidobacteriaceae</taxon>
        <taxon>Bifidobacterium</taxon>
    </lineage>
</organism>
<feature type="transmembrane region" description="Helical" evidence="1">
    <location>
        <begin position="312"/>
        <end position="332"/>
    </location>
</feature>
<dbReference type="PANTHER" id="PTHR30572:SF4">
    <property type="entry name" value="ABC TRANSPORTER PERMEASE YTRF"/>
    <property type="match status" value="1"/>
</dbReference>
<name>A0A2N5JC54_9BIFI</name>